<dbReference type="GO" id="GO:0006310">
    <property type="term" value="P:DNA recombination"/>
    <property type="evidence" value="ECO:0007669"/>
    <property type="project" value="UniProtKB-UniRule"/>
</dbReference>
<dbReference type="PANTHER" id="PTHR16140">
    <property type="entry name" value="NON-STRUCTURAL MAINTENANCE OF CHROMOSOMES ELEMENT 4"/>
    <property type="match status" value="1"/>
</dbReference>
<dbReference type="InterPro" id="IPR014854">
    <property type="entry name" value="Nse4_C"/>
</dbReference>
<dbReference type="PANTHER" id="PTHR16140:SF0">
    <property type="entry name" value="NON-STRUCTURAL MAINTENANCE OF CHROMOSOMES ELEMENT 4"/>
    <property type="match status" value="1"/>
</dbReference>
<dbReference type="Pfam" id="PF08743">
    <property type="entry name" value="Nse4_C"/>
    <property type="match status" value="1"/>
</dbReference>
<evidence type="ECO:0000259" key="8">
    <source>
        <dbReference type="Pfam" id="PF08743"/>
    </source>
</evidence>
<accession>A0A158Q9C4</accession>
<evidence type="ECO:0000256" key="1">
    <source>
        <dbReference type="ARBA" id="ARBA00004123"/>
    </source>
</evidence>
<dbReference type="GO" id="GO:0005634">
    <property type="term" value="C:nucleus"/>
    <property type="evidence" value="ECO:0007669"/>
    <property type="project" value="UniProtKB-SubCell"/>
</dbReference>
<comment type="subunit">
    <text evidence="7">Component of the SMC5-SMC6 complex.</text>
</comment>
<comment type="subcellular location">
    <subcellularLocation>
        <location evidence="1 7">Nucleus</location>
    </subcellularLocation>
</comment>
<evidence type="ECO:0000256" key="5">
    <source>
        <dbReference type="ARBA" id="ARBA00023204"/>
    </source>
</evidence>
<evidence type="ECO:0000313" key="9">
    <source>
        <dbReference type="WBParaSite" id="EVEC_0000163301-mRNA-1"/>
    </source>
</evidence>
<organism evidence="9">
    <name type="scientific">Enterobius vermicularis</name>
    <name type="common">Human pinworm</name>
    <dbReference type="NCBI Taxonomy" id="51028"/>
    <lineage>
        <taxon>Eukaryota</taxon>
        <taxon>Metazoa</taxon>
        <taxon>Ecdysozoa</taxon>
        <taxon>Nematoda</taxon>
        <taxon>Chromadorea</taxon>
        <taxon>Rhabditida</taxon>
        <taxon>Spirurina</taxon>
        <taxon>Oxyuridomorpha</taxon>
        <taxon>Oxyuroidea</taxon>
        <taxon>Oxyuridae</taxon>
        <taxon>Enterobius</taxon>
    </lineage>
</organism>
<evidence type="ECO:0000256" key="4">
    <source>
        <dbReference type="ARBA" id="ARBA00023172"/>
    </source>
</evidence>
<dbReference type="WBParaSite" id="EVEC_0000163301-mRNA-1">
    <property type="protein sequence ID" value="EVEC_0000163301-mRNA-1"/>
    <property type="gene ID" value="EVEC_0000163301"/>
</dbReference>
<evidence type="ECO:0000256" key="2">
    <source>
        <dbReference type="ARBA" id="ARBA00008997"/>
    </source>
</evidence>
<feature type="domain" description="Non-structural maintenance of chromosome element 4 C-terminal" evidence="8">
    <location>
        <begin position="77"/>
        <end position="120"/>
    </location>
</feature>
<evidence type="ECO:0000256" key="3">
    <source>
        <dbReference type="ARBA" id="ARBA00022763"/>
    </source>
</evidence>
<evidence type="ECO:0000256" key="7">
    <source>
        <dbReference type="RuleBase" id="RU365071"/>
    </source>
</evidence>
<comment type="similarity">
    <text evidence="2 7">Belongs to the NSE4 family.</text>
</comment>
<dbReference type="AlphaFoldDB" id="A0A158Q9C4"/>
<comment type="function">
    <text evidence="7">Component of the SMC5-SMC6 complex, that promotes sister chromatid alignment after DNA damage and facilitates double-stranded DNA breaks (DSBs) repair via homologous recombination between sister chromatids.</text>
</comment>
<dbReference type="GO" id="GO:0006281">
    <property type="term" value="P:DNA repair"/>
    <property type="evidence" value="ECO:0007669"/>
    <property type="project" value="UniProtKB-UniRule"/>
</dbReference>
<sequence length="121" mass="14346">LNIHKFSSEYRVWRRRGKKFVQLNSNQFFKTSLLIWLKCKSVRDEIAQEERADLTRQLDNVYSCLKTELKRSGCNHIGFYEFCLHPTDFARTVENIFYVSFLVKEARVRIVRPDSGLPQLG</sequence>
<proteinExistence type="inferred from homology"/>
<protein>
    <recommendedName>
        <fullName evidence="7">Non-structural maintenance of chromosomes element 4</fullName>
    </recommendedName>
</protein>
<dbReference type="InterPro" id="IPR027786">
    <property type="entry name" value="Nse4/EID"/>
</dbReference>
<keyword evidence="5 7" id="KW-0234">DNA repair</keyword>
<reference evidence="9" key="1">
    <citation type="submission" date="2016-04" db="UniProtKB">
        <authorList>
            <consortium name="WormBaseParasite"/>
        </authorList>
    </citation>
    <scope>IDENTIFICATION</scope>
</reference>
<name>A0A158Q9C4_ENTVE</name>
<keyword evidence="4 7" id="KW-0233">DNA recombination</keyword>
<keyword evidence="3 7" id="KW-0227">DNA damage</keyword>
<dbReference type="GO" id="GO:0030915">
    <property type="term" value="C:Smc5-Smc6 complex"/>
    <property type="evidence" value="ECO:0007669"/>
    <property type="project" value="UniProtKB-UniRule"/>
</dbReference>
<keyword evidence="6 7" id="KW-0539">Nucleus</keyword>
<evidence type="ECO:0000256" key="6">
    <source>
        <dbReference type="ARBA" id="ARBA00023242"/>
    </source>
</evidence>